<keyword evidence="4" id="KW-1185">Reference proteome</keyword>
<feature type="transmembrane region" description="Helical" evidence="2">
    <location>
        <begin position="149"/>
        <end position="171"/>
    </location>
</feature>
<feature type="compositionally biased region" description="Polar residues" evidence="1">
    <location>
        <begin position="55"/>
        <end position="64"/>
    </location>
</feature>
<dbReference type="InterPro" id="IPR021514">
    <property type="entry name" value="DUF3176"/>
</dbReference>
<evidence type="ECO:0000313" key="4">
    <source>
        <dbReference type="Proteomes" id="UP000799779"/>
    </source>
</evidence>
<accession>A0A6A5VZP5</accession>
<evidence type="ECO:0000256" key="1">
    <source>
        <dbReference type="SAM" id="MobiDB-lite"/>
    </source>
</evidence>
<dbReference type="AlphaFoldDB" id="A0A6A5VZP5"/>
<dbReference type="PANTHER" id="PTHR35394">
    <property type="entry name" value="DUF3176 DOMAIN-CONTAINING PROTEIN"/>
    <property type="match status" value="1"/>
</dbReference>
<sequence length="756" mass="84730">MDHVSRFPYNDSRQYAQVPQNSLSDNFYQNSKVYQHPRFSFDGVTPDEPRALNDEPSQQSHSSFEITRHEDFQSQVLHSAATASPPSPIPWKTPNPVPKRRLRLSRWVWEIGSMLLSIVCTALIFAVLLSMADEPLHKWKLSIQPSALVSIFTTLAKSALLISVAGCIGQLKWSYFENPRALGLMQTFDEASRGPWGAAVFIWETKGTALLPALGAIVTIFLLAFEPFAQQVITIETRMSRMPLRNETAAISVTSAWPHQNAVNSRSNISVVDSIAFPLRTAVLGAVLSEPAAETLNMYCPRSQCQYSGFETLAVCSICESELIHDFVELPCDYRIVSDDEQLNLPGGLGSLEAYRSWFQDHKDALSQANMVEITLSCRRWLKTTFDLSLTQLTYNKGKLESGTLGTDLQTDFQYFGGAYQQHFNATTNSDSVYTRNGIAPGKVYDNSLMSFCHLYNQNEARENVPRKFFNATDSPRKRQLSLSPETGVPATTVLTSSCFTSTTKLSQFGYLKDLDRLPWITGMTTRCRLDFCAKAYDGFVREGRNGTTQPRILPLQSVDIQTNPALKANATRRADVGENNITRLTEGNNSSRIFFIGNESTQGLGIVLRTAMQTAEFAEYLHEPQVVQTYNGNWTKLFERIAQDTSRLIQSSTNPSAINITGEVFDMEAYVHVRWAWLILPASLVFLSVLFLFLTIVESWKKPHLFKNSILAVLFHGLQDSDELPITPGNLVAVSRTLTVALREDENGRLKLKKE</sequence>
<feature type="transmembrane region" description="Helical" evidence="2">
    <location>
        <begin position="676"/>
        <end position="698"/>
    </location>
</feature>
<dbReference type="Proteomes" id="UP000799779">
    <property type="component" value="Unassembled WGS sequence"/>
</dbReference>
<evidence type="ECO:0000313" key="3">
    <source>
        <dbReference type="EMBL" id="KAF1994178.1"/>
    </source>
</evidence>
<gene>
    <name evidence="3" type="ORF">P154DRAFT_624920</name>
</gene>
<dbReference type="EMBL" id="ML977668">
    <property type="protein sequence ID" value="KAF1994178.1"/>
    <property type="molecule type" value="Genomic_DNA"/>
</dbReference>
<dbReference type="Pfam" id="PF11374">
    <property type="entry name" value="DUF3176"/>
    <property type="match status" value="1"/>
</dbReference>
<feature type="transmembrane region" description="Helical" evidence="2">
    <location>
        <begin position="107"/>
        <end position="129"/>
    </location>
</feature>
<dbReference type="OrthoDB" id="5376804at2759"/>
<protein>
    <submittedName>
        <fullName evidence="3">Uncharacterized protein</fullName>
    </submittedName>
</protein>
<reference evidence="3" key="1">
    <citation type="journal article" date="2020" name="Stud. Mycol.">
        <title>101 Dothideomycetes genomes: a test case for predicting lifestyles and emergence of pathogens.</title>
        <authorList>
            <person name="Haridas S."/>
            <person name="Albert R."/>
            <person name="Binder M."/>
            <person name="Bloem J."/>
            <person name="Labutti K."/>
            <person name="Salamov A."/>
            <person name="Andreopoulos B."/>
            <person name="Baker S."/>
            <person name="Barry K."/>
            <person name="Bills G."/>
            <person name="Bluhm B."/>
            <person name="Cannon C."/>
            <person name="Castanera R."/>
            <person name="Culley D."/>
            <person name="Daum C."/>
            <person name="Ezra D."/>
            <person name="Gonzalez J."/>
            <person name="Henrissat B."/>
            <person name="Kuo A."/>
            <person name="Liang C."/>
            <person name="Lipzen A."/>
            <person name="Lutzoni F."/>
            <person name="Magnuson J."/>
            <person name="Mondo S."/>
            <person name="Nolan M."/>
            <person name="Ohm R."/>
            <person name="Pangilinan J."/>
            <person name="Park H.-J."/>
            <person name="Ramirez L."/>
            <person name="Alfaro M."/>
            <person name="Sun H."/>
            <person name="Tritt A."/>
            <person name="Yoshinaga Y."/>
            <person name="Zwiers L.-H."/>
            <person name="Turgeon B."/>
            <person name="Goodwin S."/>
            <person name="Spatafora J."/>
            <person name="Crous P."/>
            <person name="Grigoriev I."/>
        </authorList>
    </citation>
    <scope>NUCLEOTIDE SEQUENCE</scope>
    <source>
        <strain evidence="3">CBS 123094</strain>
    </source>
</reference>
<proteinExistence type="predicted"/>
<feature type="transmembrane region" description="Helical" evidence="2">
    <location>
        <begin position="209"/>
        <end position="229"/>
    </location>
</feature>
<evidence type="ECO:0000256" key="2">
    <source>
        <dbReference type="SAM" id="Phobius"/>
    </source>
</evidence>
<keyword evidence="2" id="KW-1133">Transmembrane helix</keyword>
<name>A0A6A5VZP5_9PLEO</name>
<feature type="region of interest" description="Disordered" evidence="1">
    <location>
        <begin position="44"/>
        <end position="64"/>
    </location>
</feature>
<keyword evidence="2" id="KW-0472">Membrane</keyword>
<dbReference type="PANTHER" id="PTHR35394:SF5">
    <property type="entry name" value="DUF3176 DOMAIN-CONTAINING PROTEIN"/>
    <property type="match status" value="1"/>
</dbReference>
<keyword evidence="2" id="KW-0812">Transmembrane</keyword>
<organism evidence="3 4">
    <name type="scientific">Amniculicola lignicola CBS 123094</name>
    <dbReference type="NCBI Taxonomy" id="1392246"/>
    <lineage>
        <taxon>Eukaryota</taxon>
        <taxon>Fungi</taxon>
        <taxon>Dikarya</taxon>
        <taxon>Ascomycota</taxon>
        <taxon>Pezizomycotina</taxon>
        <taxon>Dothideomycetes</taxon>
        <taxon>Pleosporomycetidae</taxon>
        <taxon>Pleosporales</taxon>
        <taxon>Amniculicolaceae</taxon>
        <taxon>Amniculicola</taxon>
    </lineage>
</organism>